<accession>C8W168</accession>
<sequence>MRMRVISAEGKEKTKLESELWIQKGGVTMTIDLINEILKDVGLERIEHDDGQDEPLDS</sequence>
<dbReference type="Proteomes" id="UP000002217">
    <property type="component" value="Chromosome"/>
</dbReference>
<reference evidence="1 2" key="1">
    <citation type="journal article" date="2009" name="Stand. Genomic Sci.">
        <title>Complete genome sequence of Desulfotomaculum acetoxidans type strain (5575).</title>
        <authorList>
            <person name="Spring S."/>
            <person name="Lapidus A."/>
            <person name="Schroder M."/>
            <person name="Gleim D."/>
            <person name="Sims D."/>
            <person name="Meincke L."/>
            <person name="Glavina Del Rio T."/>
            <person name="Tice H."/>
            <person name="Copeland A."/>
            <person name="Cheng J.F."/>
            <person name="Lucas S."/>
            <person name="Chen F."/>
            <person name="Nolan M."/>
            <person name="Bruce D."/>
            <person name="Goodwin L."/>
            <person name="Pitluck S."/>
            <person name="Ivanova N."/>
            <person name="Mavromatis K."/>
            <person name="Mikhailova N."/>
            <person name="Pati A."/>
            <person name="Chen A."/>
            <person name="Palaniappan K."/>
            <person name="Land M."/>
            <person name="Hauser L."/>
            <person name="Chang Y.J."/>
            <person name="Jeffries C.D."/>
            <person name="Chain P."/>
            <person name="Saunders E."/>
            <person name="Brettin T."/>
            <person name="Detter J.C."/>
            <person name="Goker M."/>
            <person name="Bristow J."/>
            <person name="Eisen J.A."/>
            <person name="Markowitz V."/>
            <person name="Hugenholtz P."/>
            <person name="Kyrpides N.C."/>
            <person name="Klenk H.P."/>
            <person name="Han C."/>
        </authorList>
    </citation>
    <scope>NUCLEOTIDE SEQUENCE [LARGE SCALE GENOMIC DNA]</scope>
    <source>
        <strain evidence="2">ATCC 49208 / DSM 771 / VKM B-1644</strain>
    </source>
</reference>
<proteinExistence type="predicted"/>
<dbReference type="KEGG" id="dae:Dtox_2682"/>
<gene>
    <name evidence="1" type="ordered locus">Dtox_2682</name>
</gene>
<protein>
    <submittedName>
        <fullName evidence="1">Uncharacterized protein</fullName>
    </submittedName>
</protein>
<evidence type="ECO:0000313" key="2">
    <source>
        <dbReference type="Proteomes" id="UP000002217"/>
    </source>
</evidence>
<name>C8W168_DESAS</name>
<organism evidence="1 2">
    <name type="scientific">Desulfofarcimen acetoxidans (strain ATCC 49208 / DSM 771 / KCTC 5769 / VKM B-1644 / 5575)</name>
    <name type="common">Desulfotomaculum acetoxidans</name>
    <dbReference type="NCBI Taxonomy" id="485916"/>
    <lineage>
        <taxon>Bacteria</taxon>
        <taxon>Bacillati</taxon>
        <taxon>Bacillota</taxon>
        <taxon>Clostridia</taxon>
        <taxon>Eubacteriales</taxon>
        <taxon>Peptococcaceae</taxon>
        <taxon>Desulfofarcimen</taxon>
    </lineage>
</organism>
<dbReference type="AlphaFoldDB" id="C8W168"/>
<dbReference type="HOGENOM" id="CLU_2971959_0_0_9"/>
<evidence type="ECO:0000313" key="1">
    <source>
        <dbReference type="EMBL" id="ACV63464.1"/>
    </source>
</evidence>
<keyword evidence="2" id="KW-1185">Reference proteome</keyword>
<dbReference type="EMBL" id="CP001720">
    <property type="protein sequence ID" value="ACV63464.1"/>
    <property type="molecule type" value="Genomic_DNA"/>
</dbReference>